<dbReference type="PROSITE" id="PS51257">
    <property type="entry name" value="PROKAR_LIPOPROTEIN"/>
    <property type="match status" value="1"/>
</dbReference>
<sequence length="206" mass="23599">MVNITKNKIIFFAILFLFVSCTIKAPLITFTQTQTAAEKQMLGEDRNLEKDGWLIASIKTSSSGSEIWERDLVKEEFSGPEDQVRYIALRTLAYLAKELRDYRSLGVLAEGLDGKVRLNPKLKETGMEKALQDANTRSRLEELVKIVNDNREIVVRENLKKAISKNASLTEKEKSELKESVLRTWYRSVEIGEYFESSSGNWKKKD</sequence>
<name>A0A2M9Z7Z9_9LEPT</name>
<comment type="caution">
    <text evidence="1">The sequence shown here is derived from an EMBL/GenBank/DDBJ whole genome shotgun (WGS) entry which is preliminary data.</text>
</comment>
<gene>
    <name evidence="1" type="ORF">CH371_17280</name>
</gene>
<accession>A0A2M9Z7Z9</accession>
<protein>
    <submittedName>
        <fullName evidence="1">DUF1318 domain-containing protein</fullName>
    </submittedName>
</protein>
<dbReference type="AlphaFoldDB" id="A0A2M9Z7Z9"/>
<dbReference type="Proteomes" id="UP000231912">
    <property type="component" value="Unassembled WGS sequence"/>
</dbReference>
<evidence type="ECO:0000313" key="1">
    <source>
        <dbReference type="EMBL" id="PJZ64528.1"/>
    </source>
</evidence>
<dbReference type="EMBL" id="NPDT01000009">
    <property type="protein sequence ID" value="PJZ64528.1"/>
    <property type="molecule type" value="Genomic_DNA"/>
</dbReference>
<proteinExistence type="predicted"/>
<dbReference type="RefSeq" id="WP_100759997.1">
    <property type="nucleotide sequence ID" value="NZ_NPDT01000009.1"/>
</dbReference>
<evidence type="ECO:0000313" key="2">
    <source>
        <dbReference type="Proteomes" id="UP000231912"/>
    </source>
</evidence>
<reference evidence="1 2" key="1">
    <citation type="submission" date="2017-07" db="EMBL/GenBank/DDBJ databases">
        <title>Leptospira spp. isolated from tropical soils.</title>
        <authorList>
            <person name="Thibeaux R."/>
            <person name="Iraola G."/>
            <person name="Ferres I."/>
            <person name="Bierque E."/>
            <person name="Girault D."/>
            <person name="Soupe-Gilbert M.-E."/>
            <person name="Picardeau M."/>
            <person name="Goarant C."/>
        </authorList>
    </citation>
    <scope>NUCLEOTIDE SEQUENCE [LARGE SCALE GENOMIC DNA]</scope>
    <source>
        <strain evidence="1 2">FH2-C-A2</strain>
    </source>
</reference>
<organism evidence="1 2">
    <name type="scientific">Leptospira wolffii</name>
    <dbReference type="NCBI Taxonomy" id="409998"/>
    <lineage>
        <taxon>Bacteria</taxon>
        <taxon>Pseudomonadati</taxon>
        <taxon>Spirochaetota</taxon>
        <taxon>Spirochaetia</taxon>
        <taxon>Leptospirales</taxon>
        <taxon>Leptospiraceae</taxon>
        <taxon>Leptospira</taxon>
    </lineage>
</organism>